<dbReference type="EMBL" id="QGKV02000649">
    <property type="protein sequence ID" value="KAF3580905.1"/>
    <property type="molecule type" value="Genomic_DNA"/>
</dbReference>
<gene>
    <name evidence="1" type="ORF">DY000_02030362</name>
</gene>
<reference evidence="1 2" key="1">
    <citation type="journal article" date="2020" name="BMC Genomics">
        <title>Intraspecific diversification of the crop wild relative Brassica cretica Lam. using demographic model selection.</title>
        <authorList>
            <person name="Kioukis A."/>
            <person name="Michalopoulou V.A."/>
            <person name="Briers L."/>
            <person name="Pirintsos S."/>
            <person name="Studholme D.J."/>
            <person name="Pavlidis P."/>
            <person name="Sarris P.F."/>
        </authorList>
    </citation>
    <scope>NUCLEOTIDE SEQUENCE [LARGE SCALE GENOMIC DNA]</scope>
    <source>
        <strain evidence="2">cv. PFS-1207/04</strain>
    </source>
</reference>
<organism evidence="1 2">
    <name type="scientific">Brassica cretica</name>
    <name type="common">Mustard</name>
    <dbReference type="NCBI Taxonomy" id="69181"/>
    <lineage>
        <taxon>Eukaryota</taxon>
        <taxon>Viridiplantae</taxon>
        <taxon>Streptophyta</taxon>
        <taxon>Embryophyta</taxon>
        <taxon>Tracheophyta</taxon>
        <taxon>Spermatophyta</taxon>
        <taxon>Magnoliopsida</taxon>
        <taxon>eudicotyledons</taxon>
        <taxon>Gunneridae</taxon>
        <taxon>Pentapetalae</taxon>
        <taxon>rosids</taxon>
        <taxon>malvids</taxon>
        <taxon>Brassicales</taxon>
        <taxon>Brassicaceae</taxon>
        <taxon>Brassiceae</taxon>
        <taxon>Brassica</taxon>
    </lineage>
</organism>
<evidence type="ECO:0000313" key="2">
    <source>
        <dbReference type="Proteomes" id="UP000266723"/>
    </source>
</evidence>
<proteinExistence type="predicted"/>
<accession>A0ABQ7DUT6</accession>
<evidence type="ECO:0000313" key="1">
    <source>
        <dbReference type="EMBL" id="KAF3580905.1"/>
    </source>
</evidence>
<protein>
    <submittedName>
        <fullName evidence="1">Uncharacterized protein</fullName>
    </submittedName>
</protein>
<comment type="caution">
    <text evidence="1">The sequence shown here is derived from an EMBL/GenBank/DDBJ whole genome shotgun (WGS) entry which is preliminary data.</text>
</comment>
<sequence>MTPRDSTLVERRCESNTIDGTQWERCRWERLGKASGILMSGVCQTRRFCLVRPHLGGRQRYLNATLFKGFTLS</sequence>
<name>A0ABQ7DUT6_BRACR</name>
<keyword evidence="2" id="KW-1185">Reference proteome</keyword>
<dbReference type="Proteomes" id="UP000266723">
    <property type="component" value="Unassembled WGS sequence"/>
</dbReference>